<keyword evidence="1" id="KW-0472">Membrane</keyword>
<feature type="domain" description="H repeat-associated protein N-terminal" evidence="3">
    <location>
        <begin position="11"/>
        <end position="97"/>
    </location>
</feature>
<organism evidence="4 5">
    <name type="scientific">Nostoc minutum NIES-26</name>
    <dbReference type="NCBI Taxonomy" id="1844469"/>
    <lineage>
        <taxon>Bacteria</taxon>
        <taxon>Bacillati</taxon>
        <taxon>Cyanobacteriota</taxon>
        <taxon>Cyanophyceae</taxon>
        <taxon>Nostocales</taxon>
        <taxon>Nostocaceae</taxon>
        <taxon>Nostoc</taxon>
    </lineage>
</organism>
<sequence>MKLKPKITITDHFAQMSDPRVDRTKRHKLIDILTIALCAVICGADSWVAIELYGCTKYEWLKTFLELPNGIPSHDTFARVFAQLNPQQFQECFLSWMRSIQKITSGEIVAIDGKTLCGSFDKASGQSAIEIVSAWATTNKLVLGQVKVDSQSNEITAIPELLKVLELSGCIVTIDAIGCQKEIVKLINQQNADYVITLKKNQVNLYDKVEKLITEGIKAGFQGLEHSTYKTEEVSHGRHEIRHYLMLSDIRERLDPNSVWAKLNSVGMVESVRQVDGKTRVETRYFISSLKENVQKFANSVRSHWGIENSLHWILDVALNEDDCRIRKDNAPQNFAVLRHIAVNLLGKEKRVKVGVKNKQFLAAMDNHYLARLLSLA</sequence>
<evidence type="ECO:0000259" key="2">
    <source>
        <dbReference type="Pfam" id="PF01609"/>
    </source>
</evidence>
<comment type="caution">
    <text evidence="4">The sequence shown here is derived from an EMBL/GenBank/DDBJ whole genome shotgun (WGS) entry which is preliminary data.</text>
</comment>
<evidence type="ECO:0000259" key="3">
    <source>
        <dbReference type="Pfam" id="PF13808"/>
    </source>
</evidence>
<dbReference type="AlphaFoldDB" id="A0A367RNA8"/>
<keyword evidence="1" id="KW-0812">Transmembrane</keyword>
<dbReference type="PANTHER" id="PTHR30298">
    <property type="entry name" value="H REPEAT-ASSOCIATED PREDICTED TRANSPOSASE"/>
    <property type="match status" value="1"/>
</dbReference>
<evidence type="ECO:0000313" key="4">
    <source>
        <dbReference type="EMBL" id="RCJ37965.1"/>
    </source>
</evidence>
<accession>A0A367RNA8</accession>
<dbReference type="Proteomes" id="UP000252107">
    <property type="component" value="Unassembled WGS sequence"/>
</dbReference>
<dbReference type="InterPro" id="IPR051698">
    <property type="entry name" value="Transposase_11-like"/>
</dbReference>
<feature type="transmembrane region" description="Helical" evidence="1">
    <location>
        <begin position="29"/>
        <end position="50"/>
    </location>
</feature>
<evidence type="ECO:0000256" key="1">
    <source>
        <dbReference type="SAM" id="Phobius"/>
    </source>
</evidence>
<dbReference type="InterPro" id="IPR032806">
    <property type="entry name" value="YbfD_N"/>
</dbReference>
<protein>
    <submittedName>
        <fullName evidence="4">Transposase</fullName>
    </submittedName>
</protein>
<dbReference type="GO" id="GO:0006313">
    <property type="term" value="P:DNA transposition"/>
    <property type="evidence" value="ECO:0007669"/>
    <property type="project" value="InterPro"/>
</dbReference>
<feature type="domain" description="Transposase IS4-like" evidence="2">
    <location>
        <begin position="107"/>
        <end position="345"/>
    </location>
</feature>
<evidence type="ECO:0000313" key="5">
    <source>
        <dbReference type="Proteomes" id="UP000252107"/>
    </source>
</evidence>
<reference evidence="4" key="1">
    <citation type="submission" date="2016-04" db="EMBL/GenBank/DDBJ databases">
        <authorList>
            <person name="Tabuchi Yagui T.R."/>
        </authorList>
    </citation>
    <scope>NUCLEOTIDE SEQUENCE [LARGE SCALE GENOMIC DNA]</scope>
    <source>
        <strain evidence="4">NIES-26</strain>
    </source>
</reference>
<dbReference type="GO" id="GO:0003677">
    <property type="term" value="F:DNA binding"/>
    <property type="evidence" value="ECO:0007669"/>
    <property type="project" value="InterPro"/>
</dbReference>
<dbReference type="NCBIfam" id="NF033564">
    <property type="entry name" value="transpos_ISAs1"/>
    <property type="match status" value="1"/>
</dbReference>
<keyword evidence="1" id="KW-1133">Transmembrane helix</keyword>
<dbReference type="Pfam" id="PF13808">
    <property type="entry name" value="DDE_Tnp_1_assoc"/>
    <property type="match status" value="1"/>
</dbReference>
<name>A0A367RNA8_9NOSO</name>
<dbReference type="PANTHER" id="PTHR30298:SF0">
    <property type="entry name" value="PROTEIN YBFL-RELATED"/>
    <property type="match status" value="1"/>
</dbReference>
<gene>
    <name evidence="4" type="ORF">A6770_39995</name>
</gene>
<proteinExistence type="predicted"/>
<dbReference type="InterPro" id="IPR002559">
    <property type="entry name" value="Transposase_11"/>
</dbReference>
<dbReference type="GO" id="GO:0004803">
    <property type="term" value="F:transposase activity"/>
    <property type="evidence" value="ECO:0007669"/>
    <property type="project" value="InterPro"/>
</dbReference>
<dbReference type="InterPro" id="IPR047647">
    <property type="entry name" value="ISAs1_transpos"/>
</dbReference>
<keyword evidence="5" id="KW-1185">Reference proteome</keyword>
<dbReference type="Pfam" id="PF01609">
    <property type="entry name" value="DDE_Tnp_1"/>
    <property type="match status" value="1"/>
</dbReference>
<dbReference type="EMBL" id="LXQD01000107">
    <property type="protein sequence ID" value="RCJ37965.1"/>
    <property type="molecule type" value="Genomic_DNA"/>
</dbReference>